<evidence type="ECO:0000256" key="3">
    <source>
        <dbReference type="ARBA" id="ARBA00022630"/>
    </source>
</evidence>
<keyword evidence="9" id="KW-1185">Reference proteome</keyword>
<gene>
    <name evidence="8" type="ORF">RPIT_13620</name>
</gene>
<evidence type="ECO:0000256" key="4">
    <source>
        <dbReference type="ARBA" id="ARBA00022827"/>
    </source>
</evidence>
<dbReference type="Pfam" id="PF00581">
    <property type="entry name" value="Rhodanese"/>
    <property type="match status" value="1"/>
</dbReference>
<evidence type="ECO:0000256" key="1">
    <source>
        <dbReference type="ARBA" id="ARBA00001974"/>
    </source>
</evidence>
<keyword evidence="6" id="KW-0676">Redox-active center</keyword>
<dbReference type="InterPro" id="IPR016156">
    <property type="entry name" value="FAD/NAD-linked_Rdtase_dimer_sf"/>
</dbReference>
<dbReference type="InterPro" id="IPR004099">
    <property type="entry name" value="Pyr_nucl-diS_OxRdtase_dimer"/>
</dbReference>
<dbReference type="InterPro" id="IPR036873">
    <property type="entry name" value="Rhodanese-like_dom_sf"/>
</dbReference>
<keyword evidence="3" id="KW-0285">Flavoprotein</keyword>
<evidence type="ECO:0000256" key="6">
    <source>
        <dbReference type="ARBA" id="ARBA00023284"/>
    </source>
</evidence>
<dbReference type="GO" id="GO:0016491">
    <property type="term" value="F:oxidoreductase activity"/>
    <property type="evidence" value="ECO:0007669"/>
    <property type="project" value="UniProtKB-KW"/>
</dbReference>
<dbReference type="InterPro" id="IPR050260">
    <property type="entry name" value="FAD-bd_OxRdtase"/>
</dbReference>
<dbReference type="KEGG" id="tfl:RPIT_13620"/>
<protein>
    <submittedName>
        <fullName evidence="8">CoA-disulfide reductase</fullName>
    </submittedName>
</protein>
<dbReference type="Gene3D" id="3.50.50.60">
    <property type="entry name" value="FAD/NAD(P)-binding domain"/>
    <property type="match status" value="2"/>
</dbReference>
<dbReference type="Gene3D" id="3.40.250.10">
    <property type="entry name" value="Rhodanese-like domain"/>
    <property type="match status" value="1"/>
</dbReference>
<dbReference type="Pfam" id="PF07992">
    <property type="entry name" value="Pyr_redox_2"/>
    <property type="match status" value="1"/>
</dbReference>
<dbReference type="SUPFAM" id="SSF52821">
    <property type="entry name" value="Rhodanese/Cell cycle control phosphatase"/>
    <property type="match status" value="1"/>
</dbReference>
<dbReference type="PANTHER" id="PTHR43429">
    <property type="entry name" value="PYRIDINE NUCLEOTIDE-DISULFIDE OXIDOREDUCTASE DOMAIN-CONTAINING"/>
    <property type="match status" value="1"/>
</dbReference>
<evidence type="ECO:0000256" key="5">
    <source>
        <dbReference type="ARBA" id="ARBA00023002"/>
    </source>
</evidence>
<dbReference type="InterPro" id="IPR023753">
    <property type="entry name" value="FAD/NAD-binding_dom"/>
</dbReference>
<evidence type="ECO:0000259" key="7">
    <source>
        <dbReference type="PROSITE" id="PS50206"/>
    </source>
</evidence>
<dbReference type="EMBL" id="CP019605">
    <property type="protein sequence ID" value="AQP45720.1"/>
    <property type="molecule type" value="Genomic_DNA"/>
</dbReference>
<reference evidence="8 9" key="1">
    <citation type="journal article" date="2016" name="Int. J. Syst. Evol. Microbiol.">
        <title>Tessaracoccus flavus sp. nov., isolated from the drainage system of a lindane-producing factory.</title>
        <authorList>
            <person name="Kumari R."/>
            <person name="Singh P."/>
            <person name="Schumann P."/>
            <person name="Lal R."/>
        </authorList>
    </citation>
    <scope>NUCLEOTIDE SEQUENCE [LARGE SCALE GENOMIC DNA]</scope>
    <source>
        <strain evidence="8 9">RP1T</strain>
    </source>
</reference>
<name>A0A1Q2CI31_9ACTN</name>
<dbReference type="SMART" id="SM00450">
    <property type="entry name" value="RHOD"/>
    <property type="match status" value="1"/>
</dbReference>
<evidence type="ECO:0000256" key="2">
    <source>
        <dbReference type="ARBA" id="ARBA00009130"/>
    </source>
</evidence>
<keyword evidence="5" id="KW-0560">Oxidoreductase</keyword>
<dbReference type="PANTHER" id="PTHR43429:SF1">
    <property type="entry name" value="NAD(P)H SULFUR OXIDOREDUCTASE (COA-DEPENDENT)"/>
    <property type="match status" value="1"/>
</dbReference>
<keyword evidence="4" id="KW-0274">FAD</keyword>
<proteinExistence type="inferred from homology"/>
<dbReference type="InterPro" id="IPR036188">
    <property type="entry name" value="FAD/NAD-bd_sf"/>
</dbReference>
<dbReference type="STRING" id="1610493.RPIT_13620"/>
<dbReference type="SUPFAM" id="SSF55424">
    <property type="entry name" value="FAD/NAD-linked reductases, dimerisation (C-terminal) domain"/>
    <property type="match status" value="1"/>
</dbReference>
<dbReference type="Proteomes" id="UP000188324">
    <property type="component" value="Chromosome"/>
</dbReference>
<dbReference type="PROSITE" id="PS50206">
    <property type="entry name" value="RHODANESE_3"/>
    <property type="match status" value="1"/>
</dbReference>
<evidence type="ECO:0000313" key="8">
    <source>
        <dbReference type="EMBL" id="AQP45720.1"/>
    </source>
</evidence>
<organism evidence="8 9">
    <name type="scientific">Tessaracoccus flavus</name>
    <dbReference type="NCBI Taxonomy" id="1610493"/>
    <lineage>
        <taxon>Bacteria</taxon>
        <taxon>Bacillati</taxon>
        <taxon>Actinomycetota</taxon>
        <taxon>Actinomycetes</taxon>
        <taxon>Propionibacteriales</taxon>
        <taxon>Propionibacteriaceae</taxon>
        <taxon>Tessaracoccus</taxon>
    </lineage>
</organism>
<dbReference type="PRINTS" id="PR00411">
    <property type="entry name" value="PNDRDTASEI"/>
</dbReference>
<evidence type="ECO:0000313" key="9">
    <source>
        <dbReference type="Proteomes" id="UP000188324"/>
    </source>
</evidence>
<comment type="similarity">
    <text evidence="2">Belongs to the class-III pyridine nucleotide-disulfide oxidoreductase family.</text>
</comment>
<sequence length="548" mass="58123">MTTIVDHMRIVIVGGVAGGMSAATRLRRLDESAEITVVERSGYVSFANCGLPYHVGGVIEKRSALLLQTPESLYERFRIDVRVGTEAVSIDREAKQVTVRDVETREESVLPYDKLILSPGAKPVLPPIPGIERALPLRNIEDTDAMVAAIENSKTAVVIGGGFIGLEVAENLLHLGMKVTLVEAMDQVMAPLDPEMVAPVHRRLRSGGIDLRLGSGVTAIGERDVTLADGSSVPADVVVASIGVRPEVGLAREAGLKIGERGGITVDERQLTSDPSIYAVGDAVEKSDALGESPILVPLANTANLQGRRVADDIAGRGRPARGVMGTAIVGVLGLQVAVVGMNEKRLRSAGRPYRAIHTHPGSHAGYYPGATTMALKLLVDPETDEILGAQGVGEDGVDKRIDVIATAMAGGLKASDLAELELAYAPPFGSAKDAVNMLGFVAENRATGWEKCKQWHEVAEAQNDGWTVVDVRTPREFEAGAIPGAINIPVDELRERLGELPDGPLLLHCGVGIRSHVAYSALKESGRQIANLDGGYTTWWAGTHFAS</sequence>
<feature type="domain" description="Rhodanese" evidence="7">
    <location>
        <begin position="463"/>
        <end position="545"/>
    </location>
</feature>
<dbReference type="SUPFAM" id="SSF51905">
    <property type="entry name" value="FAD/NAD(P)-binding domain"/>
    <property type="match status" value="1"/>
</dbReference>
<dbReference type="Pfam" id="PF02852">
    <property type="entry name" value="Pyr_redox_dim"/>
    <property type="match status" value="1"/>
</dbReference>
<dbReference type="PRINTS" id="PR00368">
    <property type="entry name" value="FADPNR"/>
</dbReference>
<dbReference type="AlphaFoldDB" id="A0A1Q2CI31"/>
<comment type="cofactor">
    <cofactor evidence="1">
        <name>FAD</name>
        <dbReference type="ChEBI" id="CHEBI:57692"/>
    </cofactor>
</comment>
<accession>A0A1Q2CI31</accession>
<dbReference type="InterPro" id="IPR001763">
    <property type="entry name" value="Rhodanese-like_dom"/>
</dbReference>